<organism evidence="18 19">
    <name type="scientific">Rubus argutus</name>
    <name type="common">Southern blackberry</name>
    <dbReference type="NCBI Taxonomy" id="59490"/>
    <lineage>
        <taxon>Eukaryota</taxon>
        <taxon>Viridiplantae</taxon>
        <taxon>Streptophyta</taxon>
        <taxon>Embryophyta</taxon>
        <taxon>Tracheophyta</taxon>
        <taxon>Spermatophyta</taxon>
        <taxon>Magnoliopsida</taxon>
        <taxon>eudicotyledons</taxon>
        <taxon>Gunneridae</taxon>
        <taxon>Pentapetalae</taxon>
        <taxon>rosids</taxon>
        <taxon>fabids</taxon>
        <taxon>Rosales</taxon>
        <taxon>Rosaceae</taxon>
        <taxon>Rosoideae</taxon>
        <taxon>Rosoideae incertae sedis</taxon>
        <taxon>Rubus</taxon>
    </lineage>
</organism>
<dbReference type="PANTHER" id="PTHR46279:SF9">
    <property type="entry name" value="OS01G0116300 PROTEIN"/>
    <property type="match status" value="1"/>
</dbReference>
<evidence type="ECO:0000259" key="17">
    <source>
        <dbReference type="Pfam" id="PF13947"/>
    </source>
</evidence>
<comment type="subcellular location">
    <subcellularLocation>
        <location evidence="2">Membrane</location>
        <topology evidence="2">Single-pass membrane protein</topology>
    </subcellularLocation>
</comment>
<dbReference type="EC" id="2.3.2.27" evidence="4"/>
<keyword evidence="8 16" id="KW-0732">Signal</keyword>
<dbReference type="AlphaFoldDB" id="A0AAW1WEA7"/>
<evidence type="ECO:0000256" key="5">
    <source>
        <dbReference type="ARBA" id="ARBA00022679"/>
    </source>
</evidence>
<accession>A0AAW1WEA7</accession>
<evidence type="ECO:0000256" key="13">
    <source>
        <dbReference type="ARBA" id="ARBA00023136"/>
    </source>
</evidence>
<dbReference type="PANTHER" id="PTHR46279">
    <property type="entry name" value="RING/U-BOX SUPERFAMILY PROTEIN"/>
    <property type="match status" value="1"/>
</dbReference>
<keyword evidence="7" id="KW-0479">Metal-binding</keyword>
<keyword evidence="5" id="KW-0808">Transferase</keyword>
<comment type="pathway">
    <text evidence="3">Protein modification; protein ubiquitination.</text>
</comment>
<dbReference type="GO" id="GO:0030247">
    <property type="term" value="F:polysaccharide binding"/>
    <property type="evidence" value="ECO:0007669"/>
    <property type="project" value="InterPro"/>
</dbReference>
<dbReference type="InterPro" id="IPR025287">
    <property type="entry name" value="WAK_GUB"/>
</dbReference>
<proteinExistence type="inferred from homology"/>
<evidence type="ECO:0000256" key="11">
    <source>
        <dbReference type="ARBA" id="ARBA00022833"/>
    </source>
</evidence>
<reference evidence="18 19" key="1">
    <citation type="journal article" date="2023" name="G3 (Bethesda)">
        <title>A chromosome-length genome assembly and annotation of blackberry (Rubus argutus, cv. 'Hillquist').</title>
        <authorList>
            <person name="Bruna T."/>
            <person name="Aryal R."/>
            <person name="Dudchenko O."/>
            <person name="Sargent D.J."/>
            <person name="Mead D."/>
            <person name="Buti M."/>
            <person name="Cavallini A."/>
            <person name="Hytonen T."/>
            <person name="Andres J."/>
            <person name="Pham M."/>
            <person name="Weisz D."/>
            <person name="Mascagni F."/>
            <person name="Usai G."/>
            <person name="Natali L."/>
            <person name="Bassil N."/>
            <person name="Fernandez G.E."/>
            <person name="Lomsadze A."/>
            <person name="Armour M."/>
            <person name="Olukolu B."/>
            <person name="Poorten T."/>
            <person name="Britton C."/>
            <person name="Davik J."/>
            <person name="Ashrafi H."/>
            <person name="Aiden E.L."/>
            <person name="Borodovsky M."/>
            <person name="Worthington M."/>
        </authorList>
    </citation>
    <scope>NUCLEOTIDE SEQUENCE [LARGE SCALE GENOMIC DNA]</scope>
    <source>
        <strain evidence="18">PI 553951</strain>
    </source>
</reference>
<dbReference type="Proteomes" id="UP001457282">
    <property type="component" value="Unassembled WGS sequence"/>
</dbReference>
<dbReference type="GO" id="GO:0061630">
    <property type="term" value="F:ubiquitin protein ligase activity"/>
    <property type="evidence" value="ECO:0007669"/>
    <property type="project" value="UniProtKB-EC"/>
</dbReference>
<evidence type="ECO:0000256" key="4">
    <source>
        <dbReference type="ARBA" id="ARBA00012483"/>
    </source>
</evidence>
<sequence length="314" mass="35652">MLLMNFLCSWLVIVVIVLHVDIVHGGVGPDNCTAIRCKRHGPEIRFPFRLKGMQPIHCGYPGFDVSCTKDKQTVLEITPSSADKFLVNRINYTAQEIEIYLYDNHNYLKDSQDICFPRQIFELSSSPFEYSDAQRKTNYTLFRCPPSAERDRYQSFCQLAKLSPCLGNHSNKIYAVGDDCSEIHWMPQLVSCTKVDDYMSVPFIWNSVKLKWSRPSCKRCEEMGKTCRLQNEASDDQTTQDTTECLDVPKGPNRGKQTLKILGICALVTVLVGAGTVVYYVYIDRPSMNIVVQMLEREGDNLSMPPNPFASTSN</sequence>
<evidence type="ECO:0000256" key="8">
    <source>
        <dbReference type="ARBA" id="ARBA00022729"/>
    </source>
</evidence>
<evidence type="ECO:0000256" key="14">
    <source>
        <dbReference type="ARBA" id="ARBA00024209"/>
    </source>
</evidence>
<evidence type="ECO:0000256" key="16">
    <source>
        <dbReference type="SAM" id="SignalP"/>
    </source>
</evidence>
<evidence type="ECO:0000256" key="2">
    <source>
        <dbReference type="ARBA" id="ARBA00004167"/>
    </source>
</evidence>
<keyword evidence="19" id="KW-1185">Reference proteome</keyword>
<evidence type="ECO:0000256" key="10">
    <source>
        <dbReference type="ARBA" id="ARBA00022786"/>
    </source>
</evidence>
<dbReference type="GO" id="GO:0016020">
    <property type="term" value="C:membrane"/>
    <property type="evidence" value="ECO:0007669"/>
    <property type="project" value="UniProtKB-SubCell"/>
</dbReference>
<feature type="chain" id="PRO_5043452651" description="RING-type E3 ubiquitin transferase" evidence="16">
    <location>
        <begin position="26"/>
        <end position="314"/>
    </location>
</feature>
<keyword evidence="11" id="KW-0862">Zinc</keyword>
<keyword evidence="13 15" id="KW-0472">Membrane</keyword>
<evidence type="ECO:0000256" key="15">
    <source>
        <dbReference type="SAM" id="Phobius"/>
    </source>
</evidence>
<evidence type="ECO:0000256" key="9">
    <source>
        <dbReference type="ARBA" id="ARBA00022771"/>
    </source>
</evidence>
<keyword evidence="9" id="KW-0863">Zinc-finger</keyword>
<comment type="catalytic activity">
    <reaction evidence="1">
        <text>S-ubiquitinyl-[E2 ubiquitin-conjugating enzyme]-L-cysteine + [acceptor protein]-L-lysine = [E2 ubiquitin-conjugating enzyme]-L-cysteine + N(6)-ubiquitinyl-[acceptor protein]-L-lysine.</text>
        <dbReference type="EC" id="2.3.2.27"/>
    </reaction>
</comment>
<evidence type="ECO:0000313" key="18">
    <source>
        <dbReference type="EMBL" id="KAK9922943.1"/>
    </source>
</evidence>
<evidence type="ECO:0000313" key="19">
    <source>
        <dbReference type="Proteomes" id="UP001457282"/>
    </source>
</evidence>
<feature type="transmembrane region" description="Helical" evidence="15">
    <location>
        <begin position="261"/>
        <end position="282"/>
    </location>
</feature>
<protein>
    <recommendedName>
        <fullName evidence="4">RING-type E3 ubiquitin transferase</fullName>
        <ecNumber evidence="4">2.3.2.27</ecNumber>
    </recommendedName>
</protein>
<comment type="similarity">
    <text evidence="14">Belongs to the RING-type zinc finger family. ATL subfamily.</text>
</comment>
<dbReference type="EMBL" id="JBEDUW010000006">
    <property type="protein sequence ID" value="KAK9922943.1"/>
    <property type="molecule type" value="Genomic_DNA"/>
</dbReference>
<comment type="caution">
    <text evidence="18">The sequence shown here is derived from an EMBL/GenBank/DDBJ whole genome shotgun (WGS) entry which is preliminary data.</text>
</comment>
<name>A0AAW1WEA7_RUBAR</name>
<dbReference type="Pfam" id="PF13947">
    <property type="entry name" value="GUB_WAK_bind"/>
    <property type="match status" value="1"/>
</dbReference>
<keyword evidence="12 15" id="KW-1133">Transmembrane helix</keyword>
<feature type="signal peptide" evidence="16">
    <location>
        <begin position="1"/>
        <end position="25"/>
    </location>
</feature>
<keyword evidence="10" id="KW-0833">Ubl conjugation pathway</keyword>
<evidence type="ECO:0000256" key="3">
    <source>
        <dbReference type="ARBA" id="ARBA00004906"/>
    </source>
</evidence>
<evidence type="ECO:0000256" key="7">
    <source>
        <dbReference type="ARBA" id="ARBA00022723"/>
    </source>
</evidence>
<evidence type="ECO:0000256" key="6">
    <source>
        <dbReference type="ARBA" id="ARBA00022692"/>
    </source>
</evidence>
<dbReference type="GO" id="GO:0008270">
    <property type="term" value="F:zinc ion binding"/>
    <property type="evidence" value="ECO:0007669"/>
    <property type="project" value="UniProtKB-KW"/>
</dbReference>
<evidence type="ECO:0000256" key="1">
    <source>
        <dbReference type="ARBA" id="ARBA00000900"/>
    </source>
</evidence>
<feature type="domain" description="Wall-associated receptor kinase galacturonan-binding" evidence="17">
    <location>
        <begin position="32"/>
        <end position="100"/>
    </location>
</feature>
<keyword evidence="6 15" id="KW-0812">Transmembrane</keyword>
<evidence type="ECO:0000256" key="12">
    <source>
        <dbReference type="ARBA" id="ARBA00022989"/>
    </source>
</evidence>
<gene>
    <name evidence="18" type="ORF">M0R45_031380</name>
</gene>
<dbReference type="InterPro" id="IPR046948">
    <property type="entry name" value="ATL20-22-like"/>
</dbReference>